<dbReference type="AlphaFoldDB" id="A0A7S2BVN0"/>
<accession>A0A7S2BVN0</accession>
<organism evidence="2">
    <name type="scientific">Haptolina brevifila</name>
    <dbReference type="NCBI Taxonomy" id="156173"/>
    <lineage>
        <taxon>Eukaryota</taxon>
        <taxon>Haptista</taxon>
        <taxon>Haptophyta</taxon>
        <taxon>Prymnesiophyceae</taxon>
        <taxon>Prymnesiales</taxon>
        <taxon>Prymnesiaceae</taxon>
        <taxon>Haptolina</taxon>
    </lineage>
</organism>
<evidence type="ECO:0000313" key="2">
    <source>
        <dbReference type="EMBL" id="CAD9407576.1"/>
    </source>
</evidence>
<name>A0A7S2BVN0_9EUKA</name>
<feature type="region of interest" description="Disordered" evidence="1">
    <location>
        <begin position="50"/>
        <end position="126"/>
    </location>
</feature>
<evidence type="ECO:0000256" key="1">
    <source>
        <dbReference type="SAM" id="MobiDB-lite"/>
    </source>
</evidence>
<proteinExistence type="predicted"/>
<reference evidence="2" key="1">
    <citation type="submission" date="2021-01" db="EMBL/GenBank/DDBJ databases">
        <authorList>
            <person name="Corre E."/>
            <person name="Pelletier E."/>
            <person name="Niang G."/>
            <person name="Scheremetjew M."/>
            <person name="Finn R."/>
            <person name="Kale V."/>
            <person name="Holt S."/>
            <person name="Cochrane G."/>
            <person name="Meng A."/>
            <person name="Brown T."/>
            <person name="Cohen L."/>
        </authorList>
    </citation>
    <scope>NUCLEOTIDE SEQUENCE</scope>
    <source>
        <strain evidence="2">UTEX LB 985</strain>
    </source>
</reference>
<feature type="compositionally biased region" description="Low complexity" evidence="1">
    <location>
        <begin position="109"/>
        <end position="126"/>
    </location>
</feature>
<dbReference type="EMBL" id="HBGU01007819">
    <property type="protein sequence ID" value="CAD9407576.1"/>
    <property type="molecule type" value="Transcribed_RNA"/>
</dbReference>
<sequence length="455" mass="46364">MAGGGMGMASGGGMAGGNMGMAGGNMGMGGGNMGMGSNGMGGGGVGGGMAGAMGGGRQNMPPLPPYPQQSGMQPPLPGANMGQGAMPPLPPSGMMDTPGGNTPGLGWENSMGSTSSMASMGSTNSFSEGSQMAQLEMSMAQLGNGPNGVPAAAPEAAVPTVDVGSFLAAALPMLAQIDSFKAQVLHIAPTSDGIVVGVQGIFSALVESRASLPSIASLRTALPSLFGDNGGRSRLTQAVDACEAFEALLGMFTESSDQRFVSTVERHCTMSIMEMCECSCDEMLEPLSYKQTAAYVSVPLLLNSSSDPSGSLVAQLASAAGPLCPTANCGNRMKIMRYLMPAMPNLINICFSWGQTTAQPSVTQTLLAAVPQTIDLQHAFKSVPQPATASVRGLLCSLGSSFFSFSYDATMGSWLVSGDGGASAVGDDWDVVVSHCSLNRYKPHLLVYQVQPSQY</sequence>
<evidence type="ECO:0008006" key="3">
    <source>
        <dbReference type="Google" id="ProtNLM"/>
    </source>
</evidence>
<gene>
    <name evidence="2" type="ORF">CBRE1094_LOCUS4318</name>
</gene>
<protein>
    <recommendedName>
        <fullName evidence="3">USP domain-containing protein</fullName>
    </recommendedName>
</protein>